<organism evidence="3 4">
    <name type="scientific">Shewanella submarina</name>
    <dbReference type="NCBI Taxonomy" id="2016376"/>
    <lineage>
        <taxon>Bacteria</taxon>
        <taxon>Pseudomonadati</taxon>
        <taxon>Pseudomonadota</taxon>
        <taxon>Gammaproteobacteria</taxon>
        <taxon>Alteromonadales</taxon>
        <taxon>Shewanellaceae</taxon>
        <taxon>Shewanella</taxon>
    </lineage>
</organism>
<dbReference type="Gene3D" id="2.130.10.130">
    <property type="entry name" value="Integrin alpha, N-terminal"/>
    <property type="match status" value="1"/>
</dbReference>
<accession>A0ABV7GFI8</accession>
<dbReference type="Proteomes" id="UP001595621">
    <property type="component" value="Unassembled WGS sequence"/>
</dbReference>
<keyword evidence="1 2" id="KW-0732">Signal</keyword>
<proteinExistence type="predicted"/>
<keyword evidence="4" id="KW-1185">Reference proteome</keyword>
<protein>
    <submittedName>
        <fullName evidence="3">FG-GAP repeat domain-containing protein</fullName>
    </submittedName>
</protein>
<dbReference type="InterPro" id="IPR013517">
    <property type="entry name" value="FG-GAP"/>
</dbReference>
<evidence type="ECO:0000256" key="2">
    <source>
        <dbReference type="SAM" id="SignalP"/>
    </source>
</evidence>
<evidence type="ECO:0000313" key="3">
    <source>
        <dbReference type="EMBL" id="MFC3139041.1"/>
    </source>
</evidence>
<dbReference type="Pfam" id="PF13517">
    <property type="entry name" value="FG-GAP_3"/>
    <property type="match status" value="2"/>
</dbReference>
<reference evidence="4" key="1">
    <citation type="journal article" date="2019" name="Int. J. Syst. Evol. Microbiol.">
        <title>The Global Catalogue of Microorganisms (GCM) 10K type strain sequencing project: providing services to taxonomists for standard genome sequencing and annotation.</title>
        <authorList>
            <consortium name="The Broad Institute Genomics Platform"/>
            <consortium name="The Broad Institute Genome Sequencing Center for Infectious Disease"/>
            <person name="Wu L."/>
            <person name="Ma J."/>
        </authorList>
    </citation>
    <scope>NUCLEOTIDE SEQUENCE [LARGE SCALE GENOMIC DNA]</scope>
    <source>
        <strain evidence="4">KCTC 52277</strain>
    </source>
</reference>
<feature type="signal peptide" evidence="2">
    <location>
        <begin position="1"/>
        <end position="23"/>
    </location>
</feature>
<name>A0ABV7GFI8_9GAMM</name>
<feature type="chain" id="PRO_5047499481" evidence="2">
    <location>
        <begin position="24"/>
        <end position="517"/>
    </location>
</feature>
<evidence type="ECO:0000313" key="4">
    <source>
        <dbReference type="Proteomes" id="UP001595621"/>
    </source>
</evidence>
<comment type="caution">
    <text evidence="3">The sequence shown here is derived from an EMBL/GenBank/DDBJ whole genome shotgun (WGS) entry which is preliminary data.</text>
</comment>
<dbReference type="InterPro" id="IPR028994">
    <property type="entry name" value="Integrin_alpha_N"/>
</dbReference>
<sequence>MSFMPLLPLVVSLLLLISAMSHADDGIDFYEQTLKVPFKLTHKVVPVELLNNPGKELMVLGVDELQQKWLALFFQRDPNAPGTYSLLGKVKIPPNFYRFDIHEPDNDRQGQVFFLSNDTLYQFRPEHFLGIPAEDKLFEPVAEVDSLSLKSRVPFLTRGGLVHQLDKNPWPELVVQGLNGVTVLSNVGGRKGLVTQTLPVTPDMLLYSNGARYMQARLYPVDADFDGLKDLLKVGEGDMEVFWQRPDGSFTELPDYLPVSQPINGLEWWFHRDAWGEDPDQSNMVYRFVEHIDDVNADGISDMVVRYAKSSGVLDRVNDYEIYYGRRNKEGKLSFAREADTVISGEGTLTGFEFEDLDGDERLEVLVAGFDIGVSQIISALLAGSIDVDVYLFRLDNKDRFSKRPGFEETVELSFSLSSGQTGEPVILLADVNGDGYKELMLSADEDSLQIFPGVAGTTMFSSRSKEVKLPLPDSGDYVVTDDINGDGREDIVFNYSREASDDKQSSFVVLIATPKV</sequence>
<gene>
    <name evidence="3" type="ORF">ACFOE0_12720</name>
</gene>
<evidence type="ECO:0000256" key="1">
    <source>
        <dbReference type="ARBA" id="ARBA00022729"/>
    </source>
</evidence>
<dbReference type="SUPFAM" id="SSF69318">
    <property type="entry name" value="Integrin alpha N-terminal domain"/>
    <property type="match status" value="1"/>
</dbReference>
<dbReference type="EMBL" id="JBHRTD010000015">
    <property type="protein sequence ID" value="MFC3139041.1"/>
    <property type="molecule type" value="Genomic_DNA"/>
</dbReference>
<dbReference type="RefSeq" id="WP_248936859.1">
    <property type="nucleotide sequence ID" value="NZ_JAKILF010000006.1"/>
</dbReference>